<gene>
    <name evidence="7" type="ORF">RMSM_02707</name>
</gene>
<evidence type="ECO:0000256" key="5">
    <source>
        <dbReference type="SAM" id="Phobius"/>
    </source>
</evidence>
<evidence type="ECO:0000313" key="7">
    <source>
        <dbReference type="EMBL" id="EMI20364.1"/>
    </source>
</evidence>
<accession>M5S2F7</accession>
<feature type="transmembrane region" description="Helical" evidence="5">
    <location>
        <begin position="259"/>
        <end position="276"/>
    </location>
</feature>
<feature type="domain" description="Peptidase S54 rhomboid" evidence="6">
    <location>
        <begin position="138"/>
        <end position="277"/>
    </location>
</feature>
<organism evidence="7 8">
    <name type="scientific">Rhodopirellula maiorica SM1</name>
    <dbReference type="NCBI Taxonomy" id="1265738"/>
    <lineage>
        <taxon>Bacteria</taxon>
        <taxon>Pseudomonadati</taxon>
        <taxon>Planctomycetota</taxon>
        <taxon>Planctomycetia</taxon>
        <taxon>Pirellulales</taxon>
        <taxon>Pirellulaceae</taxon>
        <taxon>Novipirellula</taxon>
    </lineage>
</organism>
<name>M5S2F7_9BACT</name>
<dbReference type="PATRIC" id="fig|1265738.3.peg.2719"/>
<dbReference type="InterPro" id="IPR022764">
    <property type="entry name" value="Peptidase_S54_rhomboid_dom"/>
</dbReference>
<dbReference type="Pfam" id="PF01694">
    <property type="entry name" value="Rhomboid"/>
    <property type="match status" value="1"/>
</dbReference>
<comment type="caution">
    <text evidence="7">The sequence shown here is derived from an EMBL/GenBank/DDBJ whole genome shotgun (WGS) entry which is preliminary data.</text>
</comment>
<dbReference type="PANTHER" id="PTHR43066:SF5">
    <property type="entry name" value="RHOMBOID-LIKE PROTEIN 11, CHLOROPLASTIC-RELATED"/>
    <property type="match status" value="1"/>
</dbReference>
<feature type="transmembrane region" description="Helical" evidence="5">
    <location>
        <begin position="236"/>
        <end position="253"/>
    </location>
</feature>
<evidence type="ECO:0000256" key="4">
    <source>
        <dbReference type="ARBA" id="ARBA00023136"/>
    </source>
</evidence>
<feature type="transmembrane region" description="Helical" evidence="5">
    <location>
        <begin position="93"/>
        <end position="116"/>
    </location>
</feature>
<feature type="transmembrane region" description="Helical" evidence="5">
    <location>
        <begin position="178"/>
        <end position="197"/>
    </location>
</feature>
<dbReference type="SUPFAM" id="SSF144091">
    <property type="entry name" value="Rhomboid-like"/>
    <property type="match status" value="1"/>
</dbReference>
<sequence length="313" mass="33237">MRKSPNIPTELLRTMNNQPPGEAIVLKTTRSNECFEARLVLMAAGVAAEAVSRDGTWLIIVDPQNRDAAISELEAYRDENNDRTTRLRTADPVFEGSAVAVFLYCCVLMLVAVLAAKSTFGMEWFEAGRMHAGSVVAGQWWRMFTALTLHLDAAHLMGNLLFGAVFGLLAGRSLGGGVAWLGIVIAGGMGNGMNAWAQPAAHTSIGASTAVFAALGIIVSHGLRRWAASQEKPFKRWSPLIGGVLLLAFTGVGGERTDVLAHVTGFVAGLMIGWAGSRLPNRWLAARFAQNAAGAAAIALIVLSWTVALAAVR</sequence>
<dbReference type="InterPro" id="IPR035952">
    <property type="entry name" value="Rhomboid-like_sf"/>
</dbReference>
<evidence type="ECO:0000256" key="3">
    <source>
        <dbReference type="ARBA" id="ARBA00022989"/>
    </source>
</evidence>
<proteinExistence type="predicted"/>
<keyword evidence="8" id="KW-1185">Reference proteome</keyword>
<dbReference type="GO" id="GO:0004252">
    <property type="term" value="F:serine-type endopeptidase activity"/>
    <property type="evidence" value="ECO:0007669"/>
    <property type="project" value="InterPro"/>
</dbReference>
<dbReference type="EMBL" id="ANOG01000384">
    <property type="protein sequence ID" value="EMI20364.1"/>
    <property type="molecule type" value="Genomic_DNA"/>
</dbReference>
<feature type="transmembrane region" description="Helical" evidence="5">
    <location>
        <begin position="153"/>
        <end position="171"/>
    </location>
</feature>
<dbReference type="Gene3D" id="1.20.1540.10">
    <property type="entry name" value="Rhomboid-like"/>
    <property type="match status" value="1"/>
</dbReference>
<comment type="subcellular location">
    <subcellularLocation>
        <location evidence="1">Membrane</location>
        <topology evidence="1">Multi-pass membrane protein</topology>
    </subcellularLocation>
</comment>
<evidence type="ECO:0000256" key="1">
    <source>
        <dbReference type="ARBA" id="ARBA00004141"/>
    </source>
</evidence>
<feature type="transmembrane region" description="Helical" evidence="5">
    <location>
        <begin position="203"/>
        <end position="224"/>
    </location>
</feature>
<evidence type="ECO:0000259" key="6">
    <source>
        <dbReference type="Pfam" id="PF01694"/>
    </source>
</evidence>
<feature type="transmembrane region" description="Helical" evidence="5">
    <location>
        <begin position="288"/>
        <end position="312"/>
    </location>
</feature>
<reference evidence="7 8" key="1">
    <citation type="journal article" date="2013" name="Mar. Genomics">
        <title>Expression of sulfatases in Rhodopirellula baltica and the diversity of sulfatases in the genus Rhodopirellula.</title>
        <authorList>
            <person name="Wegner C.E."/>
            <person name="Richter-Heitmann T."/>
            <person name="Klindworth A."/>
            <person name="Klockow C."/>
            <person name="Richter M."/>
            <person name="Achstetter T."/>
            <person name="Glockner F.O."/>
            <person name="Harder J."/>
        </authorList>
    </citation>
    <scope>NUCLEOTIDE SEQUENCE [LARGE SCALE GENOMIC DNA]</scope>
    <source>
        <strain evidence="7 8">SM1</strain>
    </source>
</reference>
<dbReference type="PANTHER" id="PTHR43066">
    <property type="entry name" value="RHOMBOID-RELATED PROTEIN"/>
    <property type="match status" value="1"/>
</dbReference>
<dbReference type="Proteomes" id="UP000011991">
    <property type="component" value="Unassembled WGS sequence"/>
</dbReference>
<keyword evidence="3 5" id="KW-1133">Transmembrane helix</keyword>
<dbReference type="AlphaFoldDB" id="M5S2F7"/>
<protein>
    <submittedName>
        <fullName evidence="7">Rhomboid family protein</fullName>
    </submittedName>
</protein>
<evidence type="ECO:0000313" key="8">
    <source>
        <dbReference type="Proteomes" id="UP000011991"/>
    </source>
</evidence>
<evidence type="ECO:0000256" key="2">
    <source>
        <dbReference type="ARBA" id="ARBA00022692"/>
    </source>
</evidence>
<keyword evidence="2 5" id="KW-0812">Transmembrane</keyword>
<dbReference type="GO" id="GO:0016020">
    <property type="term" value="C:membrane"/>
    <property type="evidence" value="ECO:0007669"/>
    <property type="project" value="UniProtKB-SubCell"/>
</dbReference>
<keyword evidence="4 5" id="KW-0472">Membrane</keyword>